<dbReference type="GeneID" id="9092789"/>
<keyword evidence="2" id="KW-0812">Transmembrane</keyword>
<name>C1HCK2_PARBA</name>
<gene>
    <name evidence="3" type="ORF">PAAG_08493</name>
</gene>
<dbReference type="AlphaFoldDB" id="C1HCK2"/>
<dbReference type="RefSeq" id="XP_015701190.1">
    <property type="nucleotide sequence ID" value="XM_015846526.1"/>
</dbReference>
<reference evidence="3 4" key="1">
    <citation type="journal article" date="2011" name="PLoS Genet.">
        <title>Comparative genomic analysis of human fungal pathogens causing paracoccidioidomycosis.</title>
        <authorList>
            <person name="Desjardins C.A."/>
            <person name="Champion M.D."/>
            <person name="Holder J.W."/>
            <person name="Muszewska A."/>
            <person name="Goldberg J."/>
            <person name="Bailao A.M."/>
            <person name="Brigido M.M."/>
            <person name="Ferreira M.E."/>
            <person name="Garcia A.M."/>
            <person name="Grynberg M."/>
            <person name="Gujja S."/>
            <person name="Heiman D.I."/>
            <person name="Henn M.R."/>
            <person name="Kodira C.D."/>
            <person name="Leon-Narvaez H."/>
            <person name="Longo L.V."/>
            <person name="Ma L.J."/>
            <person name="Malavazi I."/>
            <person name="Matsuo A.L."/>
            <person name="Morais F.V."/>
            <person name="Pereira M."/>
            <person name="Rodriguez-Brito S."/>
            <person name="Sakthikumar S."/>
            <person name="Salem-Izacc S.M."/>
            <person name="Sykes S.M."/>
            <person name="Teixeira M.M."/>
            <person name="Vallejo M.C."/>
            <person name="Walter M.E."/>
            <person name="Yandava C."/>
            <person name="Young S."/>
            <person name="Zeng Q."/>
            <person name="Zucker J."/>
            <person name="Felipe M.S."/>
            <person name="Goldman G.H."/>
            <person name="Haas B.J."/>
            <person name="McEwen J.G."/>
            <person name="Nino-Vega G."/>
            <person name="Puccia R."/>
            <person name="San-Blas G."/>
            <person name="Soares C.M."/>
            <person name="Birren B.W."/>
            <person name="Cuomo C.A."/>
        </authorList>
    </citation>
    <scope>NUCLEOTIDE SEQUENCE [LARGE SCALE GENOMIC DNA]</scope>
    <source>
        <strain evidence="4">ATCC MYA-826 / Pb01</strain>
    </source>
</reference>
<organism evidence="3 4">
    <name type="scientific">Paracoccidioides lutzii (strain ATCC MYA-826 / Pb01)</name>
    <name type="common">Paracoccidioides brasiliensis</name>
    <dbReference type="NCBI Taxonomy" id="502779"/>
    <lineage>
        <taxon>Eukaryota</taxon>
        <taxon>Fungi</taxon>
        <taxon>Dikarya</taxon>
        <taxon>Ascomycota</taxon>
        <taxon>Pezizomycotina</taxon>
        <taxon>Eurotiomycetes</taxon>
        <taxon>Eurotiomycetidae</taxon>
        <taxon>Onygenales</taxon>
        <taxon>Ajellomycetaceae</taxon>
        <taxon>Paracoccidioides</taxon>
    </lineage>
</organism>
<proteinExistence type="predicted"/>
<dbReference type="Proteomes" id="UP000002059">
    <property type="component" value="Partially assembled WGS sequence"/>
</dbReference>
<protein>
    <submittedName>
        <fullName evidence="3">Uncharacterized protein</fullName>
    </submittedName>
</protein>
<dbReference type="KEGG" id="pbl:PAAG_08493"/>
<keyword evidence="2" id="KW-0472">Membrane</keyword>
<dbReference type="VEuPathDB" id="FungiDB:PAAG_08493"/>
<feature type="transmembrane region" description="Helical" evidence="2">
    <location>
        <begin position="6"/>
        <end position="23"/>
    </location>
</feature>
<feature type="region of interest" description="Disordered" evidence="1">
    <location>
        <begin position="49"/>
        <end position="75"/>
    </location>
</feature>
<keyword evidence="2" id="KW-1133">Transmembrane helix</keyword>
<dbReference type="EMBL" id="KN294027">
    <property type="protein sequence ID" value="EEH38766.2"/>
    <property type="molecule type" value="Genomic_DNA"/>
</dbReference>
<sequence length="180" mass="19701">MSRLHGYTVGTGSFIGTFIFHSTRKEIRRMKNGPGSWWVLIGTPGTHYRDGDGRRSARTAPAGPARLQKPPGSPYQHYFESKRSRGGMNYDNNRASTFHVPGMTVAPCGFSPQKLEAWNTDGGTALARSLRTVIIPSACKCSGRPGVIFLAWASASTLSVDVDHLFLLLLKITSSFSKRN</sequence>
<accession>C1HCK2</accession>
<evidence type="ECO:0000313" key="4">
    <source>
        <dbReference type="Proteomes" id="UP000002059"/>
    </source>
</evidence>
<evidence type="ECO:0000313" key="3">
    <source>
        <dbReference type="EMBL" id="EEH38766.2"/>
    </source>
</evidence>
<dbReference type="HOGENOM" id="CLU_1496685_0_0_1"/>
<keyword evidence="4" id="KW-1185">Reference proteome</keyword>
<evidence type="ECO:0000256" key="1">
    <source>
        <dbReference type="SAM" id="MobiDB-lite"/>
    </source>
</evidence>
<evidence type="ECO:0000256" key="2">
    <source>
        <dbReference type="SAM" id="Phobius"/>
    </source>
</evidence>